<protein>
    <recommendedName>
        <fullName evidence="7">Hcy-binding domain-containing protein</fullName>
    </recommendedName>
</protein>
<feature type="domain" description="Hcy-binding" evidence="7">
    <location>
        <begin position="1"/>
        <end position="117"/>
    </location>
</feature>
<keyword evidence="2" id="KW-0808">Transferase</keyword>
<dbReference type="InterPro" id="IPR003726">
    <property type="entry name" value="HCY_dom"/>
</dbReference>
<keyword evidence="4" id="KW-0862">Zinc</keyword>
<dbReference type="Pfam" id="PF02574">
    <property type="entry name" value="S-methyl_trans"/>
    <property type="match status" value="1"/>
</dbReference>
<reference evidence="9" key="1">
    <citation type="submission" date="2014-12" db="EMBL/GenBank/DDBJ databases">
        <title>Insight into the proteome of Arion vulgaris.</title>
        <authorList>
            <person name="Aradska J."/>
            <person name="Bulat T."/>
            <person name="Smidak R."/>
            <person name="Sarate P."/>
            <person name="Gangsoo J."/>
            <person name="Sialana F."/>
            <person name="Bilban M."/>
            <person name="Lubec G."/>
        </authorList>
    </citation>
    <scope>NUCLEOTIDE SEQUENCE</scope>
    <source>
        <tissue evidence="9">Skin</tissue>
    </source>
</reference>
<evidence type="ECO:0000256" key="3">
    <source>
        <dbReference type="ARBA" id="ARBA00022723"/>
    </source>
</evidence>
<dbReference type="PANTHER" id="PTHR46015">
    <property type="entry name" value="ZGC:172121"/>
    <property type="match status" value="1"/>
</dbReference>
<accession>A0A0B7A5V3</accession>
<comment type="caution">
    <text evidence="6">Lacks conserved residue(s) required for the propagation of feature annotation.</text>
</comment>
<name>A0A0B7A5V3_9EUPU</name>
<comment type="pathway">
    <text evidence="5">Amino-acid biosynthesis; L-methionine biosynthesis via de novo pathway.</text>
</comment>
<keyword evidence="3" id="KW-0479">Metal-binding</keyword>
<evidence type="ECO:0000256" key="5">
    <source>
        <dbReference type="ARBA" id="ARBA00034478"/>
    </source>
</evidence>
<evidence type="ECO:0000256" key="2">
    <source>
        <dbReference type="ARBA" id="ARBA00022679"/>
    </source>
</evidence>
<dbReference type="InterPro" id="IPR036589">
    <property type="entry name" value="HCY_dom_sf"/>
</dbReference>
<evidence type="ECO:0000313" key="9">
    <source>
        <dbReference type="EMBL" id="CEK76344.1"/>
    </source>
</evidence>
<gene>
    <name evidence="9" type="primary">ORF99597</name>
    <name evidence="8" type="synonym">ORF99588</name>
</gene>
<dbReference type="Gene3D" id="3.20.20.330">
    <property type="entry name" value="Homocysteine-binding-like domain"/>
    <property type="match status" value="1"/>
</dbReference>
<dbReference type="GO" id="GO:0009086">
    <property type="term" value="P:methionine biosynthetic process"/>
    <property type="evidence" value="ECO:0007669"/>
    <property type="project" value="TreeGrafter"/>
</dbReference>
<evidence type="ECO:0000256" key="6">
    <source>
        <dbReference type="PROSITE-ProRule" id="PRU00333"/>
    </source>
</evidence>
<evidence type="ECO:0000256" key="4">
    <source>
        <dbReference type="ARBA" id="ARBA00022833"/>
    </source>
</evidence>
<dbReference type="EMBL" id="HACG01029476">
    <property type="protein sequence ID" value="CEK76341.1"/>
    <property type="molecule type" value="Transcribed_RNA"/>
</dbReference>
<dbReference type="GO" id="GO:0008898">
    <property type="term" value="F:S-adenosylmethionine-homocysteine S-methyltransferase activity"/>
    <property type="evidence" value="ECO:0007669"/>
    <property type="project" value="TreeGrafter"/>
</dbReference>
<sequence length="117" mass="12584">MSELGKKSVVVLDGGTGMALVEMGHSFINTDQLWSAAVIKTHPQDLINLHTEFYLAGADVAVTATYQASVDGYKKRFGVTDSSALDLIKQGVQLAKTARDEAQKVTGQNIPIFNICN</sequence>
<proteinExistence type="predicted"/>
<evidence type="ECO:0000256" key="1">
    <source>
        <dbReference type="ARBA" id="ARBA00022603"/>
    </source>
</evidence>
<dbReference type="PROSITE" id="PS50970">
    <property type="entry name" value="HCY"/>
    <property type="match status" value="1"/>
</dbReference>
<dbReference type="GO" id="GO:0046872">
    <property type="term" value="F:metal ion binding"/>
    <property type="evidence" value="ECO:0007669"/>
    <property type="project" value="UniProtKB-KW"/>
</dbReference>
<dbReference type="EMBL" id="HACG01029479">
    <property type="protein sequence ID" value="CEK76344.1"/>
    <property type="molecule type" value="Transcribed_RNA"/>
</dbReference>
<dbReference type="GO" id="GO:0032259">
    <property type="term" value="P:methylation"/>
    <property type="evidence" value="ECO:0007669"/>
    <property type="project" value="UniProtKB-KW"/>
</dbReference>
<evidence type="ECO:0000259" key="7">
    <source>
        <dbReference type="PROSITE" id="PS50970"/>
    </source>
</evidence>
<dbReference type="GO" id="GO:0033528">
    <property type="term" value="P:S-methylmethionine cycle"/>
    <property type="evidence" value="ECO:0007669"/>
    <property type="project" value="TreeGrafter"/>
</dbReference>
<dbReference type="PANTHER" id="PTHR46015:SF1">
    <property type="entry name" value="HOMOCYSTEINE S-METHYLTRANSFERASE-LIKE ISOFORM 1"/>
    <property type="match status" value="1"/>
</dbReference>
<evidence type="ECO:0000313" key="8">
    <source>
        <dbReference type="EMBL" id="CEK76341.1"/>
    </source>
</evidence>
<keyword evidence="1" id="KW-0489">Methyltransferase</keyword>
<dbReference type="SUPFAM" id="SSF82282">
    <property type="entry name" value="Homocysteine S-methyltransferase"/>
    <property type="match status" value="1"/>
</dbReference>
<organism evidence="9">
    <name type="scientific">Arion vulgaris</name>
    <dbReference type="NCBI Taxonomy" id="1028688"/>
    <lineage>
        <taxon>Eukaryota</taxon>
        <taxon>Metazoa</taxon>
        <taxon>Spiralia</taxon>
        <taxon>Lophotrochozoa</taxon>
        <taxon>Mollusca</taxon>
        <taxon>Gastropoda</taxon>
        <taxon>Heterobranchia</taxon>
        <taxon>Euthyneura</taxon>
        <taxon>Panpulmonata</taxon>
        <taxon>Eupulmonata</taxon>
        <taxon>Stylommatophora</taxon>
        <taxon>Helicina</taxon>
        <taxon>Arionoidea</taxon>
        <taxon>Arionidae</taxon>
        <taxon>Arion</taxon>
    </lineage>
</organism>
<dbReference type="InterPro" id="IPR051486">
    <property type="entry name" value="Hcy_S-methyltransferase"/>
</dbReference>
<dbReference type="AlphaFoldDB" id="A0A0B7A5V3"/>